<evidence type="ECO:0000256" key="1">
    <source>
        <dbReference type="ARBA" id="ARBA00022801"/>
    </source>
</evidence>
<dbReference type="InterPro" id="IPR000086">
    <property type="entry name" value="NUDIX_hydrolase_dom"/>
</dbReference>
<dbReference type="Pfam" id="PF00293">
    <property type="entry name" value="NUDIX"/>
    <property type="match status" value="1"/>
</dbReference>
<organism evidence="3 4">
    <name type="scientific">Blepharisma stoltei</name>
    <dbReference type="NCBI Taxonomy" id="1481888"/>
    <lineage>
        <taxon>Eukaryota</taxon>
        <taxon>Sar</taxon>
        <taxon>Alveolata</taxon>
        <taxon>Ciliophora</taxon>
        <taxon>Postciliodesmatophora</taxon>
        <taxon>Heterotrichea</taxon>
        <taxon>Heterotrichida</taxon>
        <taxon>Blepharismidae</taxon>
        <taxon>Blepharisma</taxon>
    </lineage>
</organism>
<reference evidence="3" key="1">
    <citation type="submission" date="2021-09" db="EMBL/GenBank/DDBJ databases">
        <authorList>
            <consortium name="AG Swart"/>
            <person name="Singh M."/>
            <person name="Singh A."/>
            <person name="Seah K."/>
            <person name="Emmerich C."/>
        </authorList>
    </citation>
    <scope>NUCLEOTIDE SEQUENCE</scope>
    <source>
        <strain evidence="3">ATCC30299</strain>
    </source>
</reference>
<dbReference type="PROSITE" id="PS51462">
    <property type="entry name" value="NUDIX"/>
    <property type="match status" value="1"/>
</dbReference>
<dbReference type="AlphaFoldDB" id="A0AAU9II31"/>
<dbReference type="EMBL" id="CAJZBQ010000013">
    <property type="protein sequence ID" value="CAG9315139.1"/>
    <property type="molecule type" value="Genomic_DNA"/>
</dbReference>
<dbReference type="CDD" id="cd18888">
    <property type="entry name" value="NUDIX_ADPRase_Nudt5"/>
    <property type="match status" value="1"/>
</dbReference>
<evidence type="ECO:0000313" key="4">
    <source>
        <dbReference type="Proteomes" id="UP001162131"/>
    </source>
</evidence>
<sequence length="207" mass="23705">MILSRLFSSIIKNKVEVVYAGKWLNYHQMTFTDSTGNLKKWEYVSRSTKRAETDGVSILATIRLNGSLHLIANAIFRYPVSKYVLEFPAGLIDKEDSDCINSALRELKEETGYTARREDVTEIGEVSYNDPWKSDECTKIVKITINPDLEENKNPIQELEPSEQISVELIPVNDMLKHMLELCKQKDYLLDARLYSLAQGLELSKLI</sequence>
<comment type="caution">
    <text evidence="3">The sequence shown here is derived from an EMBL/GenBank/DDBJ whole genome shotgun (WGS) entry which is preliminary data.</text>
</comment>
<dbReference type="Proteomes" id="UP001162131">
    <property type="component" value="Unassembled WGS sequence"/>
</dbReference>
<feature type="domain" description="Nudix hydrolase" evidence="2">
    <location>
        <begin position="51"/>
        <end position="193"/>
    </location>
</feature>
<evidence type="ECO:0000259" key="2">
    <source>
        <dbReference type="PROSITE" id="PS51462"/>
    </source>
</evidence>
<keyword evidence="4" id="KW-1185">Reference proteome</keyword>
<protein>
    <recommendedName>
        <fullName evidence="2">Nudix hydrolase domain-containing protein</fullName>
    </recommendedName>
</protein>
<dbReference type="PANTHER" id="PTHR11839:SF1">
    <property type="entry name" value="ADP-SUGAR PYROPHOSPHATASE"/>
    <property type="match status" value="1"/>
</dbReference>
<gene>
    <name evidence="3" type="ORF">BSTOLATCC_MIC12913</name>
</gene>
<dbReference type="GO" id="GO:0006753">
    <property type="term" value="P:nucleoside phosphate metabolic process"/>
    <property type="evidence" value="ECO:0007669"/>
    <property type="project" value="TreeGrafter"/>
</dbReference>
<keyword evidence="1" id="KW-0378">Hydrolase</keyword>
<dbReference type="SUPFAM" id="SSF55811">
    <property type="entry name" value="Nudix"/>
    <property type="match status" value="1"/>
</dbReference>
<dbReference type="PANTHER" id="PTHR11839">
    <property type="entry name" value="UDP/ADP-SUGAR PYROPHOSPHATASE"/>
    <property type="match status" value="1"/>
</dbReference>
<dbReference type="GO" id="GO:0019693">
    <property type="term" value="P:ribose phosphate metabolic process"/>
    <property type="evidence" value="ECO:0007669"/>
    <property type="project" value="TreeGrafter"/>
</dbReference>
<name>A0AAU9II31_9CILI</name>
<evidence type="ECO:0000313" key="3">
    <source>
        <dbReference type="EMBL" id="CAG9315139.1"/>
    </source>
</evidence>
<dbReference type="GO" id="GO:0016787">
    <property type="term" value="F:hydrolase activity"/>
    <property type="evidence" value="ECO:0007669"/>
    <property type="project" value="UniProtKB-KW"/>
</dbReference>
<proteinExistence type="predicted"/>
<dbReference type="Gene3D" id="3.90.79.10">
    <property type="entry name" value="Nucleoside Triphosphate Pyrophosphohydrolase"/>
    <property type="match status" value="1"/>
</dbReference>
<dbReference type="InterPro" id="IPR015797">
    <property type="entry name" value="NUDIX_hydrolase-like_dom_sf"/>
</dbReference>
<accession>A0AAU9II31</accession>